<evidence type="ECO:0000313" key="1">
    <source>
        <dbReference type="EMBL" id="ENV08456.1"/>
    </source>
</evidence>
<proteinExistence type="predicted"/>
<dbReference type="Proteomes" id="UP000013209">
    <property type="component" value="Unassembled WGS sequence"/>
</dbReference>
<dbReference type="RefSeq" id="WP_004806790.1">
    <property type="nucleotide sequence ID" value="NZ_KB849440.1"/>
</dbReference>
<dbReference type="HOGENOM" id="CLU_2128055_0_0_6"/>
<organism evidence="1 2">
    <name type="scientific">Acinetobacter higginsii</name>
    <dbReference type="NCBI Taxonomy" id="70347"/>
    <lineage>
        <taxon>Bacteria</taxon>
        <taxon>Pseudomonadati</taxon>
        <taxon>Pseudomonadota</taxon>
        <taxon>Gammaproteobacteria</taxon>
        <taxon>Moraxellales</taxon>
        <taxon>Moraxellaceae</taxon>
        <taxon>Acinetobacter</taxon>
    </lineage>
</organism>
<reference evidence="1 2" key="1">
    <citation type="submission" date="2013-02" db="EMBL/GenBank/DDBJ databases">
        <title>The Genome Sequence of Acinetobacter sp. CIP 56.2.</title>
        <authorList>
            <consortium name="The Broad Institute Genome Sequencing Platform"/>
            <consortium name="The Broad Institute Genome Sequencing Center for Infectious Disease"/>
            <person name="Cerqueira G."/>
            <person name="Feldgarden M."/>
            <person name="Courvalin P."/>
            <person name="Perichon B."/>
            <person name="Grillot-Courvalin C."/>
            <person name="Clermont D."/>
            <person name="Rocha E."/>
            <person name="Yoon E.-J."/>
            <person name="Nemec A."/>
            <person name="Walker B."/>
            <person name="Young S.K."/>
            <person name="Zeng Q."/>
            <person name="Gargeya S."/>
            <person name="Fitzgerald M."/>
            <person name="Haas B."/>
            <person name="Abouelleil A."/>
            <person name="Alvarado L."/>
            <person name="Arachchi H.M."/>
            <person name="Berlin A.M."/>
            <person name="Chapman S.B."/>
            <person name="Dewar J."/>
            <person name="Goldberg J."/>
            <person name="Griggs A."/>
            <person name="Gujja S."/>
            <person name="Hansen M."/>
            <person name="Howarth C."/>
            <person name="Imamovic A."/>
            <person name="Larimer J."/>
            <person name="McCowan C."/>
            <person name="Murphy C."/>
            <person name="Neiman D."/>
            <person name="Pearson M."/>
            <person name="Priest M."/>
            <person name="Roberts A."/>
            <person name="Saif S."/>
            <person name="Shea T."/>
            <person name="Sisk P."/>
            <person name="Sykes S."/>
            <person name="Wortman J."/>
            <person name="Nusbaum C."/>
            <person name="Birren B."/>
        </authorList>
    </citation>
    <scope>NUCLEOTIDE SEQUENCE [LARGE SCALE GENOMIC DNA]</scope>
    <source>
        <strain evidence="1 2">CIP 56.2</strain>
    </source>
</reference>
<comment type="caution">
    <text evidence="1">The sequence shown here is derived from an EMBL/GenBank/DDBJ whole genome shotgun (WGS) entry which is preliminary data.</text>
</comment>
<dbReference type="AlphaFoldDB" id="N8W929"/>
<sequence length="113" mass="13244">MEKSEIFFGAIKVGDFILDETDFPNIFGTIERSEIIDPVLKQKLMDYIAFWIEVEKIGTDDDFGDCWLTYIEQHEIEHLDLIDSDQWRLIKPDGVIFSITAPVFHTENQISFR</sequence>
<name>N8W929_9GAMM</name>
<evidence type="ECO:0000313" key="2">
    <source>
        <dbReference type="Proteomes" id="UP000013209"/>
    </source>
</evidence>
<gene>
    <name evidence="1" type="ORF">F966_03130</name>
</gene>
<protein>
    <submittedName>
        <fullName evidence="1">Uncharacterized protein</fullName>
    </submittedName>
</protein>
<dbReference type="EMBL" id="APPH01000015">
    <property type="protein sequence ID" value="ENV08456.1"/>
    <property type="molecule type" value="Genomic_DNA"/>
</dbReference>
<dbReference type="STRING" id="1144672.F966_03130"/>
<dbReference type="PATRIC" id="fig|1144672.3.peg.3012"/>
<accession>N8W929</accession>